<dbReference type="GO" id="GO:0005524">
    <property type="term" value="F:ATP binding"/>
    <property type="evidence" value="ECO:0007669"/>
    <property type="project" value="UniProtKB-KW"/>
</dbReference>
<dbReference type="GO" id="GO:0046872">
    <property type="term" value="F:metal ion binding"/>
    <property type="evidence" value="ECO:0007669"/>
    <property type="project" value="UniProtKB-KW"/>
</dbReference>
<dbReference type="Pfam" id="PF01812">
    <property type="entry name" value="5-FTHF_cyc-lig"/>
    <property type="match status" value="1"/>
</dbReference>
<comment type="caution">
    <text evidence="6">The sequence shown here is derived from an EMBL/GenBank/DDBJ whole genome shotgun (WGS) entry which is preliminary data.</text>
</comment>
<accession>A0A918KTN7</accession>
<name>A0A918KTN7_9GAMM</name>
<dbReference type="NCBIfam" id="TIGR02727">
    <property type="entry name" value="MTHFS_bact"/>
    <property type="match status" value="1"/>
</dbReference>
<dbReference type="Proteomes" id="UP000626148">
    <property type="component" value="Unassembled WGS sequence"/>
</dbReference>
<proteinExistence type="inferred from homology"/>
<keyword evidence="5" id="KW-0460">Magnesium</keyword>
<dbReference type="InterPro" id="IPR024185">
    <property type="entry name" value="FTHF_cligase-like_sf"/>
</dbReference>
<feature type="binding site" evidence="4">
    <location>
        <begin position="21"/>
        <end position="25"/>
    </location>
    <ligand>
        <name>ATP</name>
        <dbReference type="ChEBI" id="CHEBI:30616"/>
    </ligand>
</feature>
<reference evidence="6" key="1">
    <citation type="journal article" date="2014" name="Int. J. Syst. Evol. Microbiol.">
        <title>Complete genome sequence of Corynebacterium casei LMG S-19264T (=DSM 44701T), isolated from a smear-ripened cheese.</title>
        <authorList>
            <consortium name="US DOE Joint Genome Institute (JGI-PGF)"/>
            <person name="Walter F."/>
            <person name="Albersmeier A."/>
            <person name="Kalinowski J."/>
            <person name="Ruckert C."/>
        </authorList>
    </citation>
    <scope>NUCLEOTIDE SEQUENCE</scope>
    <source>
        <strain evidence="6">KCTC 22169</strain>
    </source>
</reference>
<reference evidence="6" key="2">
    <citation type="submission" date="2020-09" db="EMBL/GenBank/DDBJ databases">
        <authorList>
            <person name="Sun Q."/>
            <person name="Kim S."/>
        </authorList>
    </citation>
    <scope>NUCLEOTIDE SEQUENCE</scope>
    <source>
        <strain evidence="6">KCTC 22169</strain>
    </source>
</reference>
<evidence type="ECO:0000256" key="4">
    <source>
        <dbReference type="PIRSR" id="PIRSR006806-1"/>
    </source>
</evidence>
<keyword evidence="5" id="KW-0479">Metal-binding</keyword>
<dbReference type="InterPro" id="IPR002698">
    <property type="entry name" value="FTHF_cligase"/>
</dbReference>
<keyword evidence="3 4" id="KW-0067">ATP-binding</keyword>
<evidence type="ECO:0000313" key="6">
    <source>
        <dbReference type="EMBL" id="GGX75931.1"/>
    </source>
</evidence>
<evidence type="ECO:0000256" key="2">
    <source>
        <dbReference type="ARBA" id="ARBA00022741"/>
    </source>
</evidence>
<dbReference type="PIRSF" id="PIRSF006806">
    <property type="entry name" value="FTHF_cligase"/>
    <property type="match status" value="1"/>
</dbReference>
<dbReference type="GO" id="GO:0009396">
    <property type="term" value="P:folic acid-containing compound biosynthetic process"/>
    <property type="evidence" value="ECO:0007669"/>
    <property type="project" value="TreeGrafter"/>
</dbReference>
<dbReference type="PANTHER" id="PTHR23407:SF1">
    <property type="entry name" value="5-FORMYLTETRAHYDROFOLATE CYCLO-LIGASE"/>
    <property type="match status" value="1"/>
</dbReference>
<dbReference type="EMBL" id="BMXR01000023">
    <property type="protein sequence ID" value="GGX75931.1"/>
    <property type="molecule type" value="Genomic_DNA"/>
</dbReference>
<dbReference type="PANTHER" id="PTHR23407">
    <property type="entry name" value="ATPASE INHIBITOR/5-FORMYLTETRAHYDROFOLATE CYCLO-LIGASE"/>
    <property type="match status" value="1"/>
</dbReference>
<dbReference type="RefSeq" id="WP_189613774.1">
    <property type="nucleotide sequence ID" value="NZ_BMXR01000023.1"/>
</dbReference>
<dbReference type="EC" id="6.3.3.2" evidence="5"/>
<evidence type="ECO:0000256" key="3">
    <source>
        <dbReference type="ARBA" id="ARBA00022840"/>
    </source>
</evidence>
<sequence>MPNDFHELSSSHSDVITAQEKRRLRKTLRATRRELTPRQQRLASRGLIRQLTTQPDYIRVEHVALYWANDGEIDVTPLMHRLHSDSKQVYLPVLHPLQPRLWFRPWYPGAKMKNNRFGIPEPVRGTKIPPWFLDWVLLPLVGFDEAGGRLGMGGGFYDRTFAHRDRWPREPARIGVAHECQKVERVPLEPWDIPLAKVATDRGIY</sequence>
<evidence type="ECO:0000256" key="1">
    <source>
        <dbReference type="ARBA" id="ARBA00010638"/>
    </source>
</evidence>
<gene>
    <name evidence="6" type="ORF">GCM10007392_48690</name>
</gene>
<evidence type="ECO:0000313" key="7">
    <source>
        <dbReference type="Proteomes" id="UP000626148"/>
    </source>
</evidence>
<dbReference type="SUPFAM" id="SSF100950">
    <property type="entry name" value="NagB/RpiA/CoA transferase-like"/>
    <property type="match status" value="1"/>
</dbReference>
<keyword evidence="7" id="KW-1185">Reference proteome</keyword>
<feature type="binding site" evidence="4">
    <location>
        <position position="72"/>
    </location>
    <ligand>
        <name>substrate</name>
    </ligand>
</feature>
<comment type="cofactor">
    <cofactor evidence="5">
        <name>Mg(2+)</name>
        <dbReference type="ChEBI" id="CHEBI:18420"/>
    </cofactor>
</comment>
<evidence type="ECO:0000256" key="5">
    <source>
        <dbReference type="RuleBase" id="RU361279"/>
    </source>
</evidence>
<protein>
    <recommendedName>
        <fullName evidence="5">5-formyltetrahydrofolate cyclo-ligase</fullName>
        <ecNumber evidence="5">6.3.3.2</ecNumber>
    </recommendedName>
</protein>
<dbReference type="Gene3D" id="3.40.50.10420">
    <property type="entry name" value="NagB/RpiA/CoA transferase-like"/>
    <property type="match status" value="1"/>
</dbReference>
<comment type="catalytic activity">
    <reaction evidence="5">
        <text>(6S)-5-formyl-5,6,7,8-tetrahydrofolate + ATP = (6R)-5,10-methenyltetrahydrofolate + ADP + phosphate</text>
        <dbReference type="Rhea" id="RHEA:10488"/>
        <dbReference type="ChEBI" id="CHEBI:30616"/>
        <dbReference type="ChEBI" id="CHEBI:43474"/>
        <dbReference type="ChEBI" id="CHEBI:57455"/>
        <dbReference type="ChEBI" id="CHEBI:57457"/>
        <dbReference type="ChEBI" id="CHEBI:456216"/>
        <dbReference type="EC" id="6.3.3.2"/>
    </reaction>
</comment>
<dbReference type="InterPro" id="IPR037171">
    <property type="entry name" value="NagB/RpiA_transferase-like"/>
</dbReference>
<keyword evidence="2 4" id="KW-0547">Nucleotide-binding</keyword>
<dbReference type="AlphaFoldDB" id="A0A918KTN7"/>
<dbReference type="GO" id="GO:0030272">
    <property type="term" value="F:5-formyltetrahydrofolate cyclo-ligase activity"/>
    <property type="evidence" value="ECO:0007669"/>
    <property type="project" value="UniProtKB-EC"/>
</dbReference>
<comment type="similarity">
    <text evidence="1 5">Belongs to the 5-formyltetrahydrofolate cyclo-ligase family.</text>
</comment>
<feature type="binding site" evidence="4">
    <location>
        <begin position="149"/>
        <end position="157"/>
    </location>
    <ligand>
        <name>ATP</name>
        <dbReference type="ChEBI" id="CHEBI:30616"/>
    </ligand>
</feature>
<organism evidence="6 7">
    <name type="scientific">Saccharospirillum salsuginis</name>
    <dbReference type="NCBI Taxonomy" id="418750"/>
    <lineage>
        <taxon>Bacteria</taxon>
        <taxon>Pseudomonadati</taxon>
        <taxon>Pseudomonadota</taxon>
        <taxon>Gammaproteobacteria</taxon>
        <taxon>Oceanospirillales</taxon>
        <taxon>Saccharospirillaceae</taxon>
        <taxon>Saccharospirillum</taxon>
    </lineage>
</organism>
<dbReference type="GO" id="GO:0035999">
    <property type="term" value="P:tetrahydrofolate interconversion"/>
    <property type="evidence" value="ECO:0007669"/>
    <property type="project" value="TreeGrafter"/>
</dbReference>